<feature type="region of interest" description="Disordered" evidence="1">
    <location>
        <begin position="78"/>
        <end position="108"/>
    </location>
</feature>
<dbReference type="RefSeq" id="WP_157232468.1">
    <property type="nucleotide sequence ID" value="NZ_JMCB01000031.1"/>
</dbReference>
<keyword evidence="3" id="KW-1185">Reference proteome</keyword>
<sequence>MNKPPPLELLPPGAQAWALLNDVAIRTGKEVRTVRNACEQGLFHSIGLAGGYLGIWVAVREGGWPVDGPKVQEYRAHRSARAKVGQPKATAAATRARAKAKDTKKKRA</sequence>
<evidence type="ECO:0000313" key="2">
    <source>
        <dbReference type="EMBL" id="KFE60103.1"/>
    </source>
</evidence>
<organism evidence="2 3">
    <name type="scientific">Hyalangium minutum</name>
    <dbReference type="NCBI Taxonomy" id="394096"/>
    <lineage>
        <taxon>Bacteria</taxon>
        <taxon>Pseudomonadati</taxon>
        <taxon>Myxococcota</taxon>
        <taxon>Myxococcia</taxon>
        <taxon>Myxococcales</taxon>
        <taxon>Cystobacterineae</taxon>
        <taxon>Archangiaceae</taxon>
        <taxon>Hyalangium</taxon>
    </lineage>
</organism>
<protein>
    <submittedName>
        <fullName evidence="2">Uncharacterized protein</fullName>
    </submittedName>
</protein>
<dbReference type="AlphaFoldDB" id="A0A085VXE0"/>
<evidence type="ECO:0000313" key="3">
    <source>
        <dbReference type="Proteomes" id="UP000028725"/>
    </source>
</evidence>
<reference evidence="2 3" key="1">
    <citation type="submission" date="2014-04" db="EMBL/GenBank/DDBJ databases">
        <title>Genome assembly of Hyalangium minutum DSM 14724.</title>
        <authorList>
            <person name="Sharma G."/>
            <person name="Subramanian S."/>
        </authorList>
    </citation>
    <scope>NUCLEOTIDE SEQUENCE [LARGE SCALE GENOMIC DNA]</scope>
    <source>
        <strain evidence="2 3">DSM 14724</strain>
    </source>
</reference>
<gene>
    <name evidence="2" type="ORF">DB31_5974</name>
</gene>
<name>A0A085VXE0_9BACT</name>
<accession>A0A085VXE0</accession>
<feature type="compositionally biased region" description="Basic residues" evidence="1">
    <location>
        <begin position="96"/>
        <end position="108"/>
    </location>
</feature>
<proteinExistence type="predicted"/>
<comment type="caution">
    <text evidence="2">The sequence shown here is derived from an EMBL/GenBank/DDBJ whole genome shotgun (WGS) entry which is preliminary data.</text>
</comment>
<evidence type="ECO:0000256" key="1">
    <source>
        <dbReference type="SAM" id="MobiDB-lite"/>
    </source>
</evidence>
<dbReference type="Proteomes" id="UP000028725">
    <property type="component" value="Unassembled WGS sequence"/>
</dbReference>
<dbReference type="EMBL" id="JMCB01000031">
    <property type="protein sequence ID" value="KFE60103.1"/>
    <property type="molecule type" value="Genomic_DNA"/>
</dbReference>